<dbReference type="PIRSF" id="PIRSF039102">
    <property type="entry name" value="Ddl/VanB"/>
    <property type="match status" value="1"/>
</dbReference>
<dbReference type="RefSeq" id="WP_081446561.1">
    <property type="nucleotide sequence ID" value="NZ_CP066007.1"/>
</dbReference>
<evidence type="ECO:0000256" key="15">
    <source>
        <dbReference type="PROSITE-ProRule" id="PRU00409"/>
    </source>
</evidence>
<dbReference type="Gene3D" id="3.30.1490.20">
    <property type="entry name" value="ATP-grasp fold, A domain"/>
    <property type="match status" value="1"/>
</dbReference>
<evidence type="ECO:0000256" key="6">
    <source>
        <dbReference type="ARBA" id="ARBA00022840"/>
    </source>
</evidence>
<dbReference type="UniPathway" id="UPA00219"/>
<dbReference type="GO" id="GO:0071555">
    <property type="term" value="P:cell wall organization"/>
    <property type="evidence" value="ECO:0007669"/>
    <property type="project" value="UniProtKB-KW"/>
</dbReference>
<evidence type="ECO:0000256" key="8">
    <source>
        <dbReference type="ARBA" id="ARBA00022960"/>
    </source>
</evidence>
<accession>A0A7T4EEF7</accession>
<dbReference type="Proteomes" id="UP000617681">
    <property type="component" value="Chromosome"/>
</dbReference>
<dbReference type="EC" id="6.3.2.4" evidence="12"/>
<feature type="binding site" evidence="14">
    <location>
        <position position="299"/>
    </location>
    <ligand>
        <name>Mg(2+)</name>
        <dbReference type="ChEBI" id="CHEBI:18420"/>
        <label>2</label>
    </ligand>
</feature>
<feature type="active site" evidence="13">
    <location>
        <position position="14"/>
    </location>
</feature>
<comment type="catalytic activity">
    <reaction evidence="12">
        <text>2 D-alanine + ATP = D-alanyl-D-alanine + ADP + phosphate + H(+)</text>
        <dbReference type="Rhea" id="RHEA:11224"/>
        <dbReference type="ChEBI" id="CHEBI:15378"/>
        <dbReference type="ChEBI" id="CHEBI:30616"/>
        <dbReference type="ChEBI" id="CHEBI:43474"/>
        <dbReference type="ChEBI" id="CHEBI:57416"/>
        <dbReference type="ChEBI" id="CHEBI:57822"/>
        <dbReference type="ChEBI" id="CHEBI:456216"/>
        <dbReference type="EC" id="6.3.2.4"/>
    </reaction>
</comment>
<keyword evidence="10 14" id="KW-0464">Manganese</keyword>
<dbReference type="Pfam" id="PF07478">
    <property type="entry name" value="Dala_Dala_lig_C"/>
    <property type="match status" value="1"/>
</dbReference>
<dbReference type="PANTHER" id="PTHR23132">
    <property type="entry name" value="D-ALANINE--D-ALANINE LIGASE"/>
    <property type="match status" value="1"/>
</dbReference>
<evidence type="ECO:0000259" key="16">
    <source>
        <dbReference type="PROSITE" id="PS50975"/>
    </source>
</evidence>
<dbReference type="InterPro" id="IPR000291">
    <property type="entry name" value="D-Ala_lig_Van_CS"/>
</dbReference>
<dbReference type="GO" id="GO:0005524">
    <property type="term" value="F:ATP binding"/>
    <property type="evidence" value="ECO:0007669"/>
    <property type="project" value="UniProtKB-UniRule"/>
</dbReference>
<dbReference type="OrthoDB" id="9813261at2"/>
<feature type="binding site" evidence="14">
    <location>
        <position position="301"/>
    </location>
    <ligand>
        <name>Mg(2+)</name>
        <dbReference type="ChEBI" id="CHEBI:18420"/>
        <label>2</label>
    </ligand>
</feature>
<proteinExistence type="inferred from homology"/>
<evidence type="ECO:0000256" key="2">
    <source>
        <dbReference type="ARBA" id="ARBA00010871"/>
    </source>
</evidence>
<evidence type="ECO:0000313" key="19">
    <source>
        <dbReference type="Proteomes" id="UP000596145"/>
    </source>
</evidence>
<sequence>MTTVAVIYGGKSTEHSISCISARAIMDHLDDVDVFPVGITRDGTWTTGDPRHMTETLPEVTVEREVFLHKNEIRLLETSEVLATVDVIFPVLHGLNGEDGTIQGLFELSGVPYVGNGVLASACGMDKQYTKKLCKLAGLPIGKDLVLEGGEEFIPGTLNFPVYVKPARGGSSIGISRVEDVSGIDEAIRLARESDPKVIIEEEIKGIEVECGVLEYPDGRVVAAAPAELIGTEDGEAGFYDFSAKYLDGQVSAHIPARLSEEETARVKEIAVQTFKALNCNGLARVDFFVTEHGPVINEINTLPGFTPISMYPQVFQAEGISYGDLLHILIEQALATKSK</sequence>
<evidence type="ECO:0000256" key="12">
    <source>
        <dbReference type="HAMAP-Rule" id="MF_00047"/>
    </source>
</evidence>
<evidence type="ECO:0000256" key="9">
    <source>
        <dbReference type="ARBA" id="ARBA00022984"/>
    </source>
</evidence>
<dbReference type="SUPFAM" id="SSF56059">
    <property type="entry name" value="Glutathione synthetase ATP-binding domain-like"/>
    <property type="match status" value="1"/>
</dbReference>
<keyword evidence="12" id="KW-0963">Cytoplasm</keyword>
<evidence type="ECO:0000256" key="14">
    <source>
        <dbReference type="PIRSR" id="PIRSR039102-3"/>
    </source>
</evidence>
<evidence type="ECO:0000313" key="18">
    <source>
        <dbReference type="EMBL" id="QRP71621.1"/>
    </source>
</evidence>
<evidence type="ECO:0000256" key="10">
    <source>
        <dbReference type="ARBA" id="ARBA00023211"/>
    </source>
</evidence>
<dbReference type="SUPFAM" id="SSF52440">
    <property type="entry name" value="PreATP-grasp domain"/>
    <property type="match status" value="1"/>
</dbReference>
<evidence type="ECO:0000256" key="13">
    <source>
        <dbReference type="PIRSR" id="PIRSR039102-1"/>
    </source>
</evidence>
<dbReference type="Pfam" id="PF01820">
    <property type="entry name" value="Dala_Dala_lig_N"/>
    <property type="match status" value="1"/>
</dbReference>
<evidence type="ECO:0000313" key="17">
    <source>
        <dbReference type="EMBL" id="QQB45867.1"/>
    </source>
</evidence>
<comment type="cofactor">
    <cofactor evidence="1">
        <name>Mn(2+)</name>
        <dbReference type="ChEBI" id="CHEBI:29035"/>
    </cofactor>
</comment>
<dbReference type="Gene3D" id="3.30.470.20">
    <property type="entry name" value="ATP-grasp fold, B domain"/>
    <property type="match status" value="1"/>
</dbReference>
<keyword evidence="4 14" id="KW-0479">Metal-binding</keyword>
<keyword evidence="5 15" id="KW-0547">Nucleotide-binding</keyword>
<dbReference type="InterPro" id="IPR016185">
    <property type="entry name" value="PreATP-grasp_dom_sf"/>
</dbReference>
<dbReference type="GeneID" id="92759907"/>
<comment type="subcellular location">
    <subcellularLocation>
        <location evidence="12">Cytoplasm</location>
    </subcellularLocation>
</comment>
<dbReference type="InterPro" id="IPR013815">
    <property type="entry name" value="ATP_grasp_subdomain_1"/>
</dbReference>
<evidence type="ECO:0000256" key="7">
    <source>
        <dbReference type="ARBA" id="ARBA00022842"/>
    </source>
</evidence>
<keyword evidence="11 12" id="KW-0961">Cell wall biogenesis/degradation</keyword>
<keyword evidence="3 12" id="KW-0436">Ligase</keyword>
<feature type="binding site" evidence="14">
    <location>
        <position position="299"/>
    </location>
    <ligand>
        <name>Mg(2+)</name>
        <dbReference type="ChEBI" id="CHEBI:18420"/>
        <label>1</label>
    </ligand>
</feature>
<feature type="active site" evidence="13">
    <location>
        <position position="171"/>
    </location>
</feature>
<gene>
    <name evidence="12" type="primary">ddl</name>
    <name evidence="17" type="ORF">I6I10_10370</name>
    <name evidence="18" type="ORF">I6J21_05765</name>
</gene>
<keyword evidence="7 14" id="KW-0460">Magnesium</keyword>
<feature type="binding site" evidence="14">
    <location>
        <position position="287"/>
    </location>
    <ligand>
        <name>Mg(2+)</name>
        <dbReference type="ChEBI" id="CHEBI:18420"/>
        <label>1</label>
    </ligand>
</feature>
<organism evidence="17 19">
    <name type="scientific">Corynebacterium glucuronolyticum</name>
    <dbReference type="NCBI Taxonomy" id="39791"/>
    <lineage>
        <taxon>Bacteria</taxon>
        <taxon>Bacillati</taxon>
        <taxon>Actinomycetota</taxon>
        <taxon>Actinomycetes</taxon>
        <taxon>Mycobacteriales</taxon>
        <taxon>Corynebacteriaceae</taxon>
        <taxon>Corynebacterium</taxon>
    </lineage>
</organism>
<dbReference type="EMBL" id="CP066007">
    <property type="protein sequence ID" value="QQB45867.1"/>
    <property type="molecule type" value="Genomic_DNA"/>
</dbReference>
<keyword evidence="9 12" id="KW-0573">Peptidoglycan synthesis</keyword>
<name>A0A7T4EEF7_9CORY</name>
<dbReference type="GO" id="GO:0005829">
    <property type="term" value="C:cytosol"/>
    <property type="evidence" value="ECO:0007669"/>
    <property type="project" value="TreeGrafter"/>
</dbReference>
<evidence type="ECO:0000256" key="11">
    <source>
        <dbReference type="ARBA" id="ARBA00023316"/>
    </source>
</evidence>
<comment type="pathway">
    <text evidence="12">Cell wall biogenesis; peptidoglycan biosynthesis.</text>
</comment>
<keyword evidence="8 12" id="KW-0133">Cell shape</keyword>
<comment type="similarity">
    <text evidence="2 12">Belongs to the D-alanine--D-alanine ligase family.</text>
</comment>
<evidence type="ECO:0000256" key="5">
    <source>
        <dbReference type="ARBA" id="ARBA00022741"/>
    </source>
</evidence>
<feature type="domain" description="ATP-grasp" evidence="16">
    <location>
        <begin position="131"/>
        <end position="332"/>
    </location>
</feature>
<dbReference type="FunFam" id="3.30.470.20:FF:000008">
    <property type="entry name" value="D-alanine--D-alanine ligase"/>
    <property type="match status" value="1"/>
</dbReference>
<dbReference type="AlphaFoldDB" id="A0A7T4EEF7"/>
<dbReference type="InterPro" id="IPR005905">
    <property type="entry name" value="D_ala_D_ala"/>
</dbReference>
<keyword evidence="6 15" id="KW-0067">ATP-binding</keyword>
<evidence type="ECO:0000256" key="3">
    <source>
        <dbReference type="ARBA" id="ARBA00022598"/>
    </source>
</evidence>
<feature type="active site" evidence="13">
    <location>
        <position position="310"/>
    </location>
</feature>
<dbReference type="GO" id="GO:0046872">
    <property type="term" value="F:metal ion binding"/>
    <property type="evidence" value="ECO:0007669"/>
    <property type="project" value="UniProtKB-KW"/>
</dbReference>
<dbReference type="PROSITE" id="PS00843">
    <property type="entry name" value="DALA_DALA_LIGASE_1"/>
    <property type="match status" value="1"/>
</dbReference>
<dbReference type="Proteomes" id="UP000596145">
    <property type="component" value="Chromosome"/>
</dbReference>
<dbReference type="InterPro" id="IPR011761">
    <property type="entry name" value="ATP-grasp"/>
</dbReference>
<dbReference type="GO" id="GO:0008360">
    <property type="term" value="P:regulation of cell shape"/>
    <property type="evidence" value="ECO:0007669"/>
    <property type="project" value="UniProtKB-KW"/>
</dbReference>
<dbReference type="PANTHER" id="PTHR23132:SF25">
    <property type="entry name" value="D-ALANINE--D-ALANINE LIGASE A"/>
    <property type="match status" value="1"/>
</dbReference>
<dbReference type="EMBL" id="CP069534">
    <property type="protein sequence ID" value="QRP71621.1"/>
    <property type="molecule type" value="Genomic_DNA"/>
</dbReference>
<dbReference type="HAMAP" id="MF_00047">
    <property type="entry name" value="Dala_Dala_lig"/>
    <property type="match status" value="1"/>
</dbReference>
<comment type="function">
    <text evidence="12">Cell wall formation.</text>
</comment>
<dbReference type="Gene3D" id="3.40.50.20">
    <property type="match status" value="1"/>
</dbReference>
<dbReference type="PROSITE" id="PS50975">
    <property type="entry name" value="ATP_GRASP"/>
    <property type="match status" value="1"/>
</dbReference>
<dbReference type="GO" id="GO:0009252">
    <property type="term" value="P:peptidoglycan biosynthetic process"/>
    <property type="evidence" value="ECO:0007669"/>
    <property type="project" value="UniProtKB-UniRule"/>
</dbReference>
<dbReference type="GO" id="GO:0008716">
    <property type="term" value="F:D-alanine-D-alanine ligase activity"/>
    <property type="evidence" value="ECO:0007669"/>
    <property type="project" value="UniProtKB-UniRule"/>
</dbReference>
<reference evidence="17 19" key="1">
    <citation type="submission" date="2020-12" db="EMBL/GenBank/DDBJ databases">
        <title>FDA dAtabase for Regulatory Grade micrObial Sequences (FDA-ARGOS): Supporting development and validation of Infectious Disease Dx tests.</title>
        <authorList>
            <person name="Sproer C."/>
            <person name="Gronow S."/>
            <person name="Severitt S."/>
            <person name="Schroder I."/>
            <person name="Tallon L."/>
            <person name="Sadzewicz L."/>
            <person name="Zhao X."/>
            <person name="Boylan J."/>
            <person name="Ott S."/>
            <person name="Bowen H."/>
            <person name="Vavikolanu K."/>
            <person name="Mehta A."/>
            <person name="Aluvathingal J."/>
            <person name="Nadendla S."/>
            <person name="Lowell S."/>
            <person name="Myers T."/>
            <person name="Yan Y."/>
            <person name="Sichtig H."/>
        </authorList>
    </citation>
    <scope>NUCLEOTIDE SEQUENCE [LARGE SCALE GENOMIC DNA]</scope>
    <source>
        <strain evidence="17 19">FDAARGOS_1053</strain>
        <strain evidence="18">FDAARGOS_1191</strain>
    </source>
</reference>
<protein>
    <recommendedName>
        <fullName evidence="12">D-alanine--D-alanine ligase</fullName>
        <ecNumber evidence="12">6.3.2.4</ecNumber>
    </recommendedName>
    <alternativeName>
        <fullName evidence="12">D-Ala-D-Ala ligase</fullName>
    </alternativeName>
    <alternativeName>
        <fullName evidence="12">D-alanylalanine synthetase</fullName>
    </alternativeName>
</protein>
<comment type="cofactor">
    <cofactor evidence="14">
        <name>Mg(2+)</name>
        <dbReference type="ChEBI" id="CHEBI:18420"/>
    </cofactor>
    <cofactor evidence="14">
        <name>Mn(2+)</name>
        <dbReference type="ChEBI" id="CHEBI:29035"/>
    </cofactor>
    <text evidence="14">Binds 2 magnesium or manganese ions per subunit.</text>
</comment>
<dbReference type="NCBIfam" id="NF002528">
    <property type="entry name" value="PRK01966.1-4"/>
    <property type="match status" value="1"/>
</dbReference>
<evidence type="ECO:0000256" key="1">
    <source>
        <dbReference type="ARBA" id="ARBA00001936"/>
    </source>
</evidence>
<evidence type="ECO:0000256" key="4">
    <source>
        <dbReference type="ARBA" id="ARBA00022723"/>
    </source>
</evidence>
<dbReference type="NCBIfam" id="TIGR01205">
    <property type="entry name" value="D_ala_D_alaTIGR"/>
    <property type="match status" value="1"/>
</dbReference>
<dbReference type="InterPro" id="IPR011095">
    <property type="entry name" value="Dala_Dala_lig_C"/>
</dbReference>
<dbReference type="InterPro" id="IPR011127">
    <property type="entry name" value="Dala_Dala_lig_N"/>
</dbReference>
<dbReference type="PROSITE" id="PS00844">
    <property type="entry name" value="DALA_DALA_LIGASE_2"/>
    <property type="match status" value="1"/>
</dbReference>